<feature type="compositionally biased region" description="Low complexity" evidence="2">
    <location>
        <begin position="1"/>
        <end position="14"/>
    </location>
</feature>
<dbReference type="SUPFAM" id="SSF54791">
    <property type="entry name" value="Eukaryotic type KH-domain (KH-domain type I)"/>
    <property type="match status" value="2"/>
</dbReference>
<gene>
    <name evidence="4" type="ORF">DAPK24_027790</name>
</gene>
<dbReference type="GO" id="GO:0003723">
    <property type="term" value="F:RNA binding"/>
    <property type="evidence" value="ECO:0007669"/>
    <property type="project" value="UniProtKB-UniRule"/>
</dbReference>
<proteinExistence type="predicted"/>
<feature type="region of interest" description="Disordered" evidence="2">
    <location>
        <begin position="383"/>
        <end position="416"/>
    </location>
</feature>
<dbReference type="InterPro" id="IPR036612">
    <property type="entry name" value="KH_dom_type_1_sf"/>
</dbReference>
<feature type="domain" description="K Homology" evidence="3">
    <location>
        <begin position="223"/>
        <end position="318"/>
    </location>
</feature>
<feature type="region of interest" description="Disordered" evidence="2">
    <location>
        <begin position="680"/>
        <end position="711"/>
    </location>
</feature>
<sequence length="987" mass="113347">MYKNQTQNQGQQQNQEKHSSDDKLIVSFSLPYQYIKKPLNTYHESLILSNWRVDDTNNGNHNSNLNSNNNIPAENNLIFDNLLALRNIIKQINESYATYGIITILNEFKLSYNKIIISIIGTNQFKNEINDIKLNILQNFSQISKSIIKINKFNNQYCFVNDSISNIVSNELKLDLLNFITNVSNFNKCSIFIEETNSNDNENNSIITYEISIIGFKDQVKVTENKINLFIDDMNPQIFSDYLELSSISILPLICGTNLSTLRRIIQQTNCNIYLPNLLPELYYNNSLNVELNNPKIFLTGLRCHVLLAKKWLSDLILNYTSNPFIKQVTILPVKREYLILDQILSNNGEFFDNLMFQSSCYLSLPSLGSKFSNTSTIMANLNSPSNPNSNSNVNQLSNPSSASSNTSPSSPISNNFDSLSSINTSTSSLNINLNQKNNNHNINNTNNNNKLIMANKNSIVGDILTIQGNSTEEIENLLNELTNKVSTYYSEKIEFVLNNNDHIVDINKLLNFNDSLVFNSNCTITCLKVDNKYIFQILGNSDNIKIATNYLNQFSSFINEQFKSTFVQYQIELPNKEKDFIAGKKNGKIIKIINMSSVSIKLLPFTESNFIVDISGNDLLDSILGLGLFEDELPTIYNFNVPESFHRQIIGVGGQTIQIIMRKFNVFVKFSNSFELNDKNLDNNNNNNNNNNNSNNNNMTMNNNSNQNNLQSTNFQQSFIRKNNVIIKCPSKNKSEIPLAKKELEKLVDKVKRNNYSCLIVKLLLSDWKLLTSTEFNLLFNTNRKKPTNFITELEKKTNTFINYPPLDSINNNQDFIVLEIYGIENNSKMCCLELSKLLPYIYSFKISNDNEDKLKLIKLNEILKSNNNNKNKNEQFSLLQLNFLNNIVIPLKLLYDIEVDIKTDDSNLINLHYFPNSFGVSMNVNNPERFNEEIQRNLTKSVPFFQIINGMHKFLNDWSMNLICEDILNTEIYTEDLGYKHQNYW</sequence>
<name>A0AAV5R6E5_PICKL</name>
<evidence type="ECO:0000259" key="3">
    <source>
        <dbReference type="SMART" id="SM00322"/>
    </source>
</evidence>
<comment type="caution">
    <text evidence="4">The sequence shown here is derived from an EMBL/GenBank/DDBJ whole genome shotgun (WGS) entry which is preliminary data.</text>
</comment>
<dbReference type="Pfam" id="PF00013">
    <property type="entry name" value="KH_1"/>
    <property type="match status" value="1"/>
</dbReference>
<feature type="compositionally biased region" description="Low complexity" evidence="2">
    <location>
        <begin position="683"/>
        <end position="711"/>
    </location>
</feature>
<reference evidence="4 5" key="1">
    <citation type="journal article" date="2023" name="Elife">
        <title>Identification of key yeast species and microbe-microbe interactions impacting larval growth of Drosophila in the wild.</title>
        <authorList>
            <person name="Mure A."/>
            <person name="Sugiura Y."/>
            <person name="Maeda R."/>
            <person name="Honda K."/>
            <person name="Sakurai N."/>
            <person name="Takahashi Y."/>
            <person name="Watada M."/>
            <person name="Katoh T."/>
            <person name="Gotoh A."/>
            <person name="Gotoh Y."/>
            <person name="Taniguchi I."/>
            <person name="Nakamura K."/>
            <person name="Hayashi T."/>
            <person name="Katayama T."/>
            <person name="Uemura T."/>
            <person name="Hattori Y."/>
        </authorList>
    </citation>
    <scope>NUCLEOTIDE SEQUENCE [LARGE SCALE GENOMIC DNA]</scope>
    <source>
        <strain evidence="4 5">PK-24</strain>
    </source>
</reference>
<keyword evidence="1" id="KW-0694">RNA-binding</keyword>
<protein>
    <recommendedName>
        <fullName evidence="3">K Homology domain-containing protein</fullName>
    </recommendedName>
</protein>
<feature type="domain" description="K Homology" evidence="3">
    <location>
        <begin position="634"/>
        <end position="750"/>
    </location>
</feature>
<feature type="region of interest" description="Disordered" evidence="2">
    <location>
        <begin position="1"/>
        <end position="20"/>
    </location>
</feature>
<dbReference type="Proteomes" id="UP001378960">
    <property type="component" value="Unassembled WGS sequence"/>
</dbReference>
<dbReference type="InterPro" id="IPR004087">
    <property type="entry name" value="KH_dom"/>
</dbReference>
<organism evidence="4 5">
    <name type="scientific">Pichia kluyveri</name>
    <name type="common">Yeast</name>
    <dbReference type="NCBI Taxonomy" id="36015"/>
    <lineage>
        <taxon>Eukaryota</taxon>
        <taxon>Fungi</taxon>
        <taxon>Dikarya</taxon>
        <taxon>Ascomycota</taxon>
        <taxon>Saccharomycotina</taxon>
        <taxon>Pichiomycetes</taxon>
        <taxon>Pichiales</taxon>
        <taxon>Pichiaceae</taxon>
        <taxon>Pichia</taxon>
    </lineage>
</organism>
<dbReference type="AlphaFoldDB" id="A0AAV5R6E5"/>
<dbReference type="InterPro" id="IPR004088">
    <property type="entry name" value="KH_dom_type_1"/>
</dbReference>
<evidence type="ECO:0000313" key="4">
    <source>
        <dbReference type="EMBL" id="GMM46204.1"/>
    </source>
</evidence>
<evidence type="ECO:0000313" key="5">
    <source>
        <dbReference type="Proteomes" id="UP001378960"/>
    </source>
</evidence>
<dbReference type="PROSITE" id="PS50084">
    <property type="entry name" value="KH_TYPE_1"/>
    <property type="match status" value="1"/>
</dbReference>
<accession>A0AAV5R6E5</accession>
<dbReference type="EMBL" id="BTGB01000003">
    <property type="protein sequence ID" value="GMM46204.1"/>
    <property type="molecule type" value="Genomic_DNA"/>
</dbReference>
<keyword evidence="5" id="KW-1185">Reference proteome</keyword>
<evidence type="ECO:0000256" key="1">
    <source>
        <dbReference type="PROSITE-ProRule" id="PRU00117"/>
    </source>
</evidence>
<dbReference type="Gene3D" id="3.30.1370.10">
    <property type="entry name" value="K Homology domain, type 1"/>
    <property type="match status" value="1"/>
</dbReference>
<dbReference type="SMART" id="SM00322">
    <property type="entry name" value="KH"/>
    <property type="match status" value="2"/>
</dbReference>
<evidence type="ECO:0000256" key="2">
    <source>
        <dbReference type="SAM" id="MobiDB-lite"/>
    </source>
</evidence>